<gene>
    <name evidence="1" type="ORF">M9H77_23708</name>
</gene>
<sequence length="77" mass="8343">MVGIKGFPTIKVFVLGKPPVDYQGTRDVKPIAEIALQQVKALLKERLKGKASGGSTEKSKPSASIELNSRNFDDMVL</sequence>
<dbReference type="Proteomes" id="UP001060085">
    <property type="component" value="Linkage Group LG05"/>
</dbReference>
<keyword evidence="2" id="KW-1185">Reference proteome</keyword>
<protein>
    <submittedName>
        <fullName evidence="1">Uncharacterized protein</fullName>
    </submittedName>
</protein>
<proteinExistence type="predicted"/>
<reference evidence="2" key="1">
    <citation type="journal article" date="2023" name="Nat. Plants">
        <title>Single-cell RNA sequencing provides a high-resolution roadmap for understanding the multicellular compartmentation of specialized metabolism.</title>
        <authorList>
            <person name="Sun S."/>
            <person name="Shen X."/>
            <person name="Li Y."/>
            <person name="Li Y."/>
            <person name="Wang S."/>
            <person name="Li R."/>
            <person name="Zhang H."/>
            <person name="Shen G."/>
            <person name="Guo B."/>
            <person name="Wei J."/>
            <person name="Xu J."/>
            <person name="St-Pierre B."/>
            <person name="Chen S."/>
            <person name="Sun C."/>
        </authorList>
    </citation>
    <scope>NUCLEOTIDE SEQUENCE [LARGE SCALE GENOMIC DNA]</scope>
</reference>
<organism evidence="1 2">
    <name type="scientific">Catharanthus roseus</name>
    <name type="common">Madagascar periwinkle</name>
    <name type="synonym">Vinca rosea</name>
    <dbReference type="NCBI Taxonomy" id="4058"/>
    <lineage>
        <taxon>Eukaryota</taxon>
        <taxon>Viridiplantae</taxon>
        <taxon>Streptophyta</taxon>
        <taxon>Embryophyta</taxon>
        <taxon>Tracheophyta</taxon>
        <taxon>Spermatophyta</taxon>
        <taxon>Magnoliopsida</taxon>
        <taxon>eudicotyledons</taxon>
        <taxon>Gunneridae</taxon>
        <taxon>Pentapetalae</taxon>
        <taxon>asterids</taxon>
        <taxon>lamiids</taxon>
        <taxon>Gentianales</taxon>
        <taxon>Apocynaceae</taxon>
        <taxon>Rauvolfioideae</taxon>
        <taxon>Vinceae</taxon>
        <taxon>Catharanthinae</taxon>
        <taxon>Catharanthus</taxon>
    </lineage>
</organism>
<comment type="caution">
    <text evidence="1">The sequence shown here is derived from an EMBL/GenBank/DDBJ whole genome shotgun (WGS) entry which is preliminary data.</text>
</comment>
<evidence type="ECO:0000313" key="1">
    <source>
        <dbReference type="EMBL" id="KAI5664385.1"/>
    </source>
</evidence>
<dbReference type="EMBL" id="CM044705">
    <property type="protein sequence ID" value="KAI5664385.1"/>
    <property type="molecule type" value="Genomic_DNA"/>
</dbReference>
<accession>A0ACC0AVS3</accession>
<name>A0ACC0AVS3_CATRO</name>
<evidence type="ECO:0000313" key="2">
    <source>
        <dbReference type="Proteomes" id="UP001060085"/>
    </source>
</evidence>